<evidence type="ECO:0000313" key="6">
    <source>
        <dbReference type="EMBL" id="RQN03277.1"/>
    </source>
</evidence>
<dbReference type="PANTHER" id="PTHR43384">
    <property type="entry name" value="SEPTUM SITE-DETERMINING PROTEIN MIND HOMOLOG, CHLOROPLASTIC-RELATED"/>
    <property type="match status" value="1"/>
</dbReference>
<gene>
    <name evidence="6" type="ORF">EHW97_10305</name>
</gene>
<dbReference type="SUPFAM" id="SSF52172">
    <property type="entry name" value="CheY-like"/>
    <property type="match status" value="1"/>
</dbReference>
<dbReference type="Pfam" id="PF10609">
    <property type="entry name" value="ParA"/>
    <property type="match status" value="1"/>
</dbReference>
<dbReference type="Gene3D" id="3.40.50.2300">
    <property type="match status" value="1"/>
</dbReference>
<dbReference type="Proteomes" id="UP000275225">
    <property type="component" value="Unassembled WGS sequence"/>
</dbReference>
<dbReference type="InterPro" id="IPR033756">
    <property type="entry name" value="YlxH/NBP35"/>
</dbReference>
<dbReference type="GO" id="GO:0005829">
    <property type="term" value="C:cytosol"/>
    <property type="evidence" value="ECO:0007669"/>
    <property type="project" value="TreeGrafter"/>
</dbReference>
<name>A0A3N6Z8K7_9ACTN</name>
<keyword evidence="2" id="KW-0067">ATP-binding</keyword>
<dbReference type="EMBL" id="RQJX01000013">
    <property type="protein sequence ID" value="RQN03277.1"/>
    <property type="molecule type" value="Genomic_DNA"/>
</dbReference>
<keyword evidence="4" id="KW-1133">Transmembrane helix</keyword>
<dbReference type="PANTHER" id="PTHR43384:SF6">
    <property type="entry name" value="SEPTUM SITE-DETERMINING PROTEIN MIND HOMOLOG, CHLOROPLASTIC"/>
    <property type="match status" value="1"/>
</dbReference>
<dbReference type="AlphaFoldDB" id="A0A3N6Z8K7"/>
<dbReference type="InterPro" id="IPR050625">
    <property type="entry name" value="ParA/MinD_ATPase"/>
</dbReference>
<evidence type="ECO:0000256" key="2">
    <source>
        <dbReference type="ARBA" id="ARBA00022840"/>
    </source>
</evidence>
<keyword evidence="1" id="KW-0547">Nucleotide-binding</keyword>
<comment type="caution">
    <text evidence="3">Lacks conserved residue(s) required for the propagation of feature annotation.</text>
</comment>
<feature type="domain" description="Response regulatory" evidence="5">
    <location>
        <begin position="4"/>
        <end position="120"/>
    </location>
</feature>
<dbReference type="Gene3D" id="3.40.50.300">
    <property type="entry name" value="P-loop containing nucleotide triphosphate hydrolases"/>
    <property type="match status" value="1"/>
</dbReference>
<organism evidence="6 7">
    <name type="scientific">Aeromicrobium camelliae</name>
    <dbReference type="NCBI Taxonomy" id="1538144"/>
    <lineage>
        <taxon>Bacteria</taxon>
        <taxon>Bacillati</taxon>
        <taxon>Actinomycetota</taxon>
        <taxon>Actinomycetes</taxon>
        <taxon>Propionibacteriales</taxon>
        <taxon>Nocardioidaceae</taxon>
        <taxon>Aeromicrobium</taxon>
    </lineage>
</organism>
<keyword evidence="4" id="KW-0472">Membrane</keyword>
<keyword evidence="7" id="KW-1185">Reference proteome</keyword>
<dbReference type="PROSITE" id="PS50110">
    <property type="entry name" value="RESPONSE_REGULATORY"/>
    <property type="match status" value="1"/>
</dbReference>
<comment type="caution">
    <text evidence="6">The sequence shown here is derived from an EMBL/GenBank/DDBJ whole genome shotgun (WGS) entry which is preliminary data.</text>
</comment>
<dbReference type="InterPro" id="IPR011006">
    <property type="entry name" value="CheY-like_superfamily"/>
</dbReference>
<reference evidence="6 7" key="1">
    <citation type="submission" date="2018-11" db="EMBL/GenBank/DDBJ databases">
        <authorList>
            <person name="Li F."/>
        </authorList>
    </citation>
    <scope>NUCLEOTIDE SEQUENCE [LARGE SCALE GENOMIC DNA]</scope>
    <source>
        <strain evidence="6 7">YS17T</strain>
    </source>
</reference>
<evidence type="ECO:0000256" key="4">
    <source>
        <dbReference type="SAM" id="Phobius"/>
    </source>
</evidence>
<dbReference type="InterPro" id="IPR027417">
    <property type="entry name" value="P-loop_NTPase"/>
</dbReference>
<dbReference type="GO" id="GO:0016887">
    <property type="term" value="F:ATP hydrolysis activity"/>
    <property type="evidence" value="ECO:0007669"/>
    <property type="project" value="TreeGrafter"/>
</dbReference>
<protein>
    <submittedName>
        <fullName evidence="6">Response regulator</fullName>
    </submittedName>
</protein>
<evidence type="ECO:0000313" key="7">
    <source>
        <dbReference type="Proteomes" id="UP000275225"/>
    </source>
</evidence>
<feature type="transmembrane region" description="Helical" evidence="4">
    <location>
        <begin position="420"/>
        <end position="444"/>
    </location>
</feature>
<dbReference type="SUPFAM" id="SSF52540">
    <property type="entry name" value="P-loop containing nucleoside triphosphate hydrolases"/>
    <property type="match status" value="1"/>
</dbReference>
<dbReference type="GO" id="GO:0005524">
    <property type="term" value="F:ATP binding"/>
    <property type="evidence" value="ECO:0007669"/>
    <property type="project" value="UniProtKB-KW"/>
</dbReference>
<dbReference type="OrthoDB" id="144620at2"/>
<sequence length="519" mass="54633">MSTKVIIAAPHQDAAAELAGLLAELEDATVVDIADTSARLERLVGTHQPDVAFVHEGLGPVSAMDTVRTLVARYPGTAVLVVADNPSSDLFAAAMDAGARGVLARPLVLDELVQRFEAAAQWSATMRSLLAQDSTPSDGALSRGSVIVVAGAKGGVGTTTVAAHLAHHLVRAVRGRSVCLVDLDLEAGDIGTLLGVTHRLDISDLAKVSDDLSVATINSALHRRADGVATLLAPTRLEDVGEIGERETVIILAALRQQFDIVIVDAGSHVTPSSAAAVEVANKAVLVSTPDVLSLRAVHRTITHWQRFGSREPEQVSILLSQVSRHHEIQPEAAARLVPVAPLKTSIPDAPKTLERGINHQNPEKVDDKDHWAAIDQLAGELGLLGDSGPEAPRVKAKQRRGLLGSRRAEVGQAALEFTALFPLALLTMALLWQVALWAVAIVYTGNAADEGARSAAIGGSPSQVSRDARAAVPGWIENGMSVSTPAQSVRVRTELPIFAPGLSFNGLAYTSTVHYVQE</sequence>
<dbReference type="Pfam" id="PF00072">
    <property type="entry name" value="Response_reg"/>
    <property type="match status" value="1"/>
</dbReference>
<evidence type="ECO:0000256" key="1">
    <source>
        <dbReference type="ARBA" id="ARBA00022741"/>
    </source>
</evidence>
<dbReference type="InterPro" id="IPR001789">
    <property type="entry name" value="Sig_transdc_resp-reg_receiver"/>
</dbReference>
<keyword evidence="4" id="KW-0812">Transmembrane</keyword>
<accession>A0A3N6Z8K7</accession>
<dbReference type="GO" id="GO:0051782">
    <property type="term" value="P:negative regulation of cell division"/>
    <property type="evidence" value="ECO:0007669"/>
    <property type="project" value="TreeGrafter"/>
</dbReference>
<evidence type="ECO:0000256" key="3">
    <source>
        <dbReference type="PROSITE-ProRule" id="PRU00169"/>
    </source>
</evidence>
<dbReference type="RefSeq" id="WP_124237086.1">
    <property type="nucleotide sequence ID" value="NZ_JBHUFI010000007.1"/>
</dbReference>
<proteinExistence type="predicted"/>
<dbReference type="GO" id="GO:0009898">
    <property type="term" value="C:cytoplasmic side of plasma membrane"/>
    <property type="evidence" value="ECO:0007669"/>
    <property type="project" value="TreeGrafter"/>
</dbReference>
<dbReference type="GO" id="GO:0000160">
    <property type="term" value="P:phosphorelay signal transduction system"/>
    <property type="evidence" value="ECO:0007669"/>
    <property type="project" value="InterPro"/>
</dbReference>
<evidence type="ECO:0000259" key="5">
    <source>
        <dbReference type="PROSITE" id="PS50110"/>
    </source>
</evidence>